<feature type="coiled-coil region" evidence="1">
    <location>
        <begin position="221"/>
        <end position="248"/>
    </location>
</feature>
<dbReference type="InterPro" id="IPR027417">
    <property type="entry name" value="P-loop_NTPase"/>
</dbReference>
<protein>
    <recommendedName>
        <fullName evidence="4">G domain-containing protein</fullName>
    </recommendedName>
</protein>
<evidence type="ECO:0000313" key="3">
    <source>
        <dbReference type="Proteomes" id="UP000281549"/>
    </source>
</evidence>
<keyword evidence="1" id="KW-0175">Coiled coil</keyword>
<evidence type="ECO:0000313" key="2">
    <source>
        <dbReference type="EMBL" id="RKP18989.1"/>
    </source>
</evidence>
<evidence type="ECO:0000256" key="1">
    <source>
        <dbReference type="SAM" id="Coils"/>
    </source>
</evidence>
<evidence type="ECO:0008006" key="4">
    <source>
        <dbReference type="Google" id="ProtNLM"/>
    </source>
</evidence>
<gene>
    <name evidence="2" type="ORF">ROZALSC1DRAFT_29373</name>
</gene>
<dbReference type="AlphaFoldDB" id="A0A4V1IZR6"/>
<dbReference type="Proteomes" id="UP000281549">
    <property type="component" value="Unassembled WGS sequence"/>
</dbReference>
<dbReference type="Gene3D" id="3.40.50.300">
    <property type="entry name" value="P-loop containing nucleotide triphosphate hydrolases"/>
    <property type="match status" value="1"/>
</dbReference>
<sequence length="300" mass="34989">MTISGQHVYQDLGRNIDFLEHSSFIAVFHGFSGMGKSRLATTIVGDYNYTRAAYGTEDYDPNPKIYKIRRQSNKLMIIDVPGMGSRLPRDEELITWYDPMFKTVEIIKNSTIPLKRIYLFVKPFNILKSMRYVFAMKRIYGVSVMKDVTIVLAKADTVVWSPEVYDAEIKEVRRIFKILTGFVPQVVTVSAVECLVQMTQDFGKAIFDPNIRLQVRDSPVIVETKNEIGELRMNYTEKTRELEDVEQKIERRSYNPFSAIRYSVARSSLIQRKEELVPEIERLGEKIIWRERWLLEHLAK</sequence>
<reference evidence="3" key="1">
    <citation type="journal article" date="2018" name="Nat. Microbiol.">
        <title>Leveraging single-cell genomics to expand the fungal tree of life.</title>
        <authorList>
            <person name="Ahrendt S.R."/>
            <person name="Quandt C.A."/>
            <person name="Ciobanu D."/>
            <person name="Clum A."/>
            <person name="Salamov A."/>
            <person name="Andreopoulos B."/>
            <person name="Cheng J.F."/>
            <person name="Woyke T."/>
            <person name="Pelin A."/>
            <person name="Henrissat B."/>
            <person name="Reynolds N.K."/>
            <person name="Benny G.L."/>
            <person name="Smith M.E."/>
            <person name="James T.Y."/>
            <person name="Grigoriev I.V."/>
        </authorList>
    </citation>
    <scope>NUCLEOTIDE SEQUENCE [LARGE SCALE GENOMIC DNA]</scope>
    <source>
        <strain evidence="3">CSF55</strain>
    </source>
</reference>
<dbReference type="SUPFAM" id="SSF52540">
    <property type="entry name" value="P-loop containing nucleoside triphosphate hydrolases"/>
    <property type="match status" value="1"/>
</dbReference>
<accession>A0A4V1IZR6</accession>
<dbReference type="EMBL" id="ML005321">
    <property type="protein sequence ID" value="RKP18989.1"/>
    <property type="molecule type" value="Genomic_DNA"/>
</dbReference>
<proteinExistence type="predicted"/>
<name>A0A4V1IZR6_ROZAC</name>
<organism evidence="2 3">
    <name type="scientific">Rozella allomycis (strain CSF55)</name>
    <dbReference type="NCBI Taxonomy" id="988480"/>
    <lineage>
        <taxon>Eukaryota</taxon>
        <taxon>Fungi</taxon>
        <taxon>Fungi incertae sedis</taxon>
        <taxon>Cryptomycota</taxon>
        <taxon>Cryptomycota incertae sedis</taxon>
        <taxon>Rozella</taxon>
    </lineage>
</organism>